<feature type="domain" description="DUF3616" evidence="1">
    <location>
        <begin position="27"/>
        <end position="359"/>
    </location>
</feature>
<dbReference type="Pfam" id="PF12275">
    <property type="entry name" value="DUF3616"/>
    <property type="match status" value="1"/>
</dbReference>
<accession>A0A2T2YHA7</accession>
<comment type="caution">
    <text evidence="2">The sequence shown here is derived from an EMBL/GenBank/DDBJ whole genome shotgun (WGS) entry which is preliminary data.</text>
</comment>
<evidence type="ECO:0000313" key="3">
    <source>
        <dbReference type="Proteomes" id="UP000240357"/>
    </source>
</evidence>
<reference evidence="2 3" key="1">
    <citation type="submission" date="2018-03" db="EMBL/GenBank/DDBJ databases">
        <title>Adhaeribacter sp. HMF7605 Genome sequencing and assembly.</title>
        <authorList>
            <person name="Kang H."/>
            <person name="Kang J."/>
            <person name="Cha I."/>
            <person name="Kim H."/>
            <person name="Joh K."/>
        </authorList>
    </citation>
    <scope>NUCLEOTIDE SEQUENCE [LARGE SCALE GENOMIC DNA]</scope>
    <source>
        <strain evidence="2 3">HMF7605</strain>
    </source>
</reference>
<dbReference type="Proteomes" id="UP000240357">
    <property type="component" value="Unassembled WGS sequence"/>
</dbReference>
<proteinExistence type="predicted"/>
<dbReference type="RefSeq" id="WP_106931022.1">
    <property type="nucleotide sequence ID" value="NZ_PYFT01000001.1"/>
</dbReference>
<dbReference type="OrthoDB" id="423529at2"/>
<dbReference type="EMBL" id="PYFT01000001">
    <property type="protein sequence ID" value="PSR54906.1"/>
    <property type="molecule type" value="Genomic_DNA"/>
</dbReference>
<organism evidence="2 3">
    <name type="scientific">Adhaeribacter arboris</name>
    <dbReference type="NCBI Taxonomy" id="2072846"/>
    <lineage>
        <taxon>Bacteria</taxon>
        <taxon>Pseudomonadati</taxon>
        <taxon>Bacteroidota</taxon>
        <taxon>Cytophagia</taxon>
        <taxon>Cytophagales</taxon>
        <taxon>Hymenobacteraceae</taxon>
        <taxon>Adhaeribacter</taxon>
    </lineage>
</organism>
<dbReference type="InterPro" id="IPR022060">
    <property type="entry name" value="DUF3616"/>
</dbReference>
<name>A0A2T2YHA7_9BACT</name>
<dbReference type="AlphaFoldDB" id="A0A2T2YHA7"/>
<sequence>MKKSTVTLQFNPELSLNADGKHVREGLSTILRTGDYLWVSCDERCTLERLKKINEDTFGEHHSFDLSQFLKLPAGTNNEIDIEGIASEEHYLWLVGSHSLARRKPKKSQDSDDQIKRLAKLKTDPNRYLLARIPLIRHKNTGEISLAKHSTHPYEHQFMLTAAQLIGNHAGSNQLLEALTHDIHVQDFLKIPGKDNGFDIEGLAVHGERIFIGLRGPVLRGWAIIFEVAVQDTHEGYFELKPVGPKGELYIKHFLHLEGMGIRELSVSGEDLLILAGPSMDLDGTIALYRWPQALRQTGQTITHRKDLMRLFEVPHGSSDTTGQDKAEGLTVYDPHHAIIVFDSPTEERKVNENDVLADLYAF</sequence>
<evidence type="ECO:0000313" key="2">
    <source>
        <dbReference type="EMBL" id="PSR54906.1"/>
    </source>
</evidence>
<gene>
    <name evidence="2" type="ORF">AHMF7605_16060</name>
</gene>
<evidence type="ECO:0000259" key="1">
    <source>
        <dbReference type="Pfam" id="PF12275"/>
    </source>
</evidence>
<protein>
    <submittedName>
        <fullName evidence="2">DUF3616 domain-containing protein</fullName>
    </submittedName>
</protein>
<keyword evidence="3" id="KW-1185">Reference proteome</keyword>